<dbReference type="AlphaFoldDB" id="A0A1W0E7G7"/>
<feature type="signal peptide" evidence="1">
    <location>
        <begin position="1"/>
        <end position="19"/>
    </location>
</feature>
<reference evidence="2 3" key="1">
    <citation type="journal article" date="2017" name="Environ. Microbiol.">
        <title>Decay of the glycolytic pathway and adaptation to intranuclear parasitism within Enterocytozoonidae microsporidia.</title>
        <authorList>
            <person name="Wiredu Boakye D."/>
            <person name="Jaroenlak P."/>
            <person name="Prachumwat A."/>
            <person name="Williams T.A."/>
            <person name="Bateman K.S."/>
            <person name="Itsathitphaisarn O."/>
            <person name="Sritunyalucksana K."/>
            <person name="Paszkiewicz K.H."/>
            <person name="Moore K.A."/>
            <person name="Stentiford G.D."/>
            <person name="Williams B.A."/>
        </authorList>
    </citation>
    <scope>NUCLEOTIDE SEQUENCE [LARGE SCALE GENOMIC DNA]</scope>
    <source>
        <strain evidence="2 3">TH1</strain>
    </source>
</reference>
<keyword evidence="1" id="KW-0732">Signal</keyword>
<dbReference type="Proteomes" id="UP000192758">
    <property type="component" value="Unassembled WGS sequence"/>
</dbReference>
<sequence length="228" mass="26667">MNMFILLINCSFIFNIFKSQYTLVEQQLELIKIVKNTNINKYEVHWKDKNVADMAESVVLERYTFPKSNSIQNIKNISNDTNIHNSNDTNIHNSNDTNIHNSNDIKDNTKYNINLESMEEMLNTKTNDTCNSNKSNNIFKTLFSKKTKDNTSNIFKNINNINNTSNTNIKYNSYGKWILFENLLNSITSYDNLHTRINTHVSLVDEIYHGYTYRIKADDHISNILYIV</sequence>
<comment type="caution">
    <text evidence="2">The sequence shown here is derived from an EMBL/GenBank/DDBJ whole genome shotgun (WGS) entry which is preliminary data.</text>
</comment>
<name>A0A1W0E7G7_9MICR</name>
<keyword evidence="3" id="KW-1185">Reference proteome</keyword>
<dbReference type="VEuPathDB" id="MicrosporidiaDB:EHP00_1544"/>
<protein>
    <submittedName>
        <fullName evidence="2">Uncharacterized protein</fullName>
    </submittedName>
</protein>
<accession>A0A1W0E7G7</accession>
<proteinExistence type="predicted"/>
<evidence type="ECO:0000256" key="1">
    <source>
        <dbReference type="SAM" id="SignalP"/>
    </source>
</evidence>
<evidence type="ECO:0000313" key="3">
    <source>
        <dbReference type="Proteomes" id="UP000192758"/>
    </source>
</evidence>
<evidence type="ECO:0000313" key="2">
    <source>
        <dbReference type="EMBL" id="OQS55173.1"/>
    </source>
</evidence>
<organism evidence="2 3">
    <name type="scientific">Ecytonucleospora hepatopenaei</name>
    <dbReference type="NCBI Taxonomy" id="646526"/>
    <lineage>
        <taxon>Eukaryota</taxon>
        <taxon>Fungi</taxon>
        <taxon>Fungi incertae sedis</taxon>
        <taxon>Microsporidia</taxon>
        <taxon>Enterocytozoonidae</taxon>
        <taxon>Ecytonucleospora</taxon>
    </lineage>
</organism>
<gene>
    <name evidence="2" type="ORF">EHP00_1544</name>
</gene>
<dbReference type="EMBL" id="MNPJ01000013">
    <property type="protein sequence ID" value="OQS55173.1"/>
    <property type="molecule type" value="Genomic_DNA"/>
</dbReference>
<feature type="chain" id="PRO_5012031748" evidence="1">
    <location>
        <begin position="20"/>
        <end position="228"/>
    </location>
</feature>